<accession>U4KW54</accession>
<dbReference type="EMBL" id="HF935244">
    <property type="protein sequence ID" value="CCX05301.1"/>
    <property type="molecule type" value="Genomic_DNA"/>
</dbReference>
<protein>
    <submittedName>
        <fullName evidence="1">Uncharacterized protein</fullName>
    </submittedName>
</protein>
<reference evidence="1 2" key="1">
    <citation type="journal article" date="2013" name="PLoS Genet.">
        <title>The genome and development-dependent transcriptomes of Pyronema confluens: a window into fungal evolution.</title>
        <authorList>
            <person name="Traeger S."/>
            <person name="Altegoer F."/>
            <person name="Freitag M."/>
            <person name="Gabaldon T."/>
            <person name="Kempken F."/>
            <person name="Kumar A."/>
            <person name="Marcet-Houben M."/>
            <person name="Poggeler S."/>
            <person name="Stajich J.E."/>
            <person name="Nowrousian M."/>
        </authorList>
    </citation>
    <scope>NUCLEOTIDE SEQUENCE [LARGE SCALE GENOMIC DNA]</scope>
    <source>
        <strain evidence="2">CBS 100304</strain>
        <tissue evidence="1">Vegetative mycelium</tissue>
    </source>
</reference>
<sequence length="9" mass="1050">MALMVPIFE</sequence>
<keyword evidence="2" id="KW-1185">Reference proteome</keyword>
<evidence type="ECO:0000313" key="2">
    <source>
        <dbReference type="Proteomes" id="UP000018144"/>
    </source>
</evidence>
<name>U4KW54_PYROM</name>
<dbReference type="Proteomes" id="UP000018144">
    <property type="component" value="Unassembled WGS sequence"/>
</dbReference>
<organism evidence="1 2">
    <name type="scientific">Pyronema omphalodes (strain CBS 100304)</name>
    <name type="common">Pyronema confluens</name>
    <dbReference type="NCBI Taxonomy" id="1076935"/>
    <lineage>
        <taxon>Eukaryota</taxon>
        <taxon>Fungi</taxon>
        <taxon>Dikarya</taxon>
        <taxon>Ascomycota</taxon>
        <taxon>Pezizomycotina</taxon>
        <taxon>Pezizomycetes</taxon>
        <taxon>Pezizales</taxon>
        <taxon>Pyronemataceae</taxon>
        <taxon>Pyronema</taxon>
    </lineage>
</organism>
<gene>
    <name evidence="1" type="ORF">PCON_04888</name>
</gene>
<proteinExistence type="predicted"/>
<evidence type="ECO:0000313" key="1">
    <source>
        <dbReference type="EMBL" id="CCX05301.1"/>
    </source>
</evidence>